<evidence type="ECO:0000259" key="8">
    <source>
        <dbReference type="Pfam" id="PF13525"/>
    </source>
</evidence>
<dbReference type="GO" id="GO:1990063">
    <property type="term" value="C:Bam protein complex"/>
    <property type="evidence" value="ECO:0007669"/>
    <property type="project" value="TreeGrafter"/>
</dbReference>
<evidence type="ECO:0000256" key="2">
    <source>
        <dbReference type="ARBA" id="ARBA00023136"/>
    </source>
</evidence>
<dbReference type="Proteomes" id="UP001157439">
    <property type="component" value="Unassembled WGS sequence"/>
</dbReference>
<dbReference type="NCBIfam" id="TIGR03302">
    <property type="entry name" value="OM_YfiO"/>
    <property type="match status" value="1"/>
</dbReference>
<dbReference type="InterPro" id="IPR017689">
    <property type="entry name" value="BamD"/>
</dbReference>
<comment type="function">
    <text evidence="6">Part of the outer membrane protein assembly complex, which is involved in assembly and insertion of beta-barrel proteins into the outer membrane.</text>
</comment>
<keyword evidence="2 6" id="KW-0472">Membrane</keyword>
<dbReference type="PROSITE" id="PS51257">
    <property type="entry name" value="PROKAR_LIPOPROTEIN"/>
    <property type="match status" value="1"/>
</dbReference>
<comment type="similarity">
    <text evidence="6">Belongs to the BamD family.</text>
</comment>
<evidence type="ECO:0000256" key="6">
    <source>
        <dbReference type="HAMAP-Rule" id="MF_00922"/>
    </source>
</evidence>
<keyword evidence="3 6" id="KW-0564">Palmitate</keyword>
<dbReference type="GO" id="GO:0051205">
    <property type="term" value="P:protein insertion into membrane"/>
    <property type="evidence" value="ECO:0007669"/>
    <property type="project" value="UniProtKB-UniRule"/>
</dbReference>
<evidence type="ECO:0000256" key="4">
    <source>
        <dbReference type="ARBA" id="ARBA00023237"/>
    </source>
</evidence>
<dbReference type="AlphaFoldDB" id="A0AA37TMS8"/>
<gene>
    <name evidence="6 9" type="primary">bamD</name>
    <name evidence="9" type="ORF">GCM10007894_05450</name>
</gene>
<keyword evidence="5 6" id="KW-0449">Lipoprotein</keyword>
<dbReference type="GO" id="GO:0043165">
    <property type="term" value="P:Gram-negative-bacterium-type cell outer membrane assembly"/>
    <property type="evidence" value="ECO:0007669"/>
    <property type="project" value="UniProtKB-UniRule"/>
</dbReference>
<evidence type="ECO:0000313" key="9">
    <source>
        <dbReference type="EMBL" id="GLS82568.1"/>
    </source>
</evidence>
<keyword evidence="4 6" id="KW-0998">Cell outer membrane</keyword>
<keyword evidence="10" id="KW-1185">Reference proteome</keyword>
<keyword evidence="1 6" id="KW-0732">Signal</keyword>
<dbReference type="SUPFAM" id="SSF48452">
    <property type="entry name" value="TPR-like"/>
    <property type="match status" value="1"/>
</dbReference>
<dbReference type="CDD" id="cd15830">
    <property type="entry name" value="BamD"/>
    <property type="match status" value="1"/>
</dbReference>
<comment type="subunit">
    <text evidence="6">Part of the Bam complex.</text>
</comment>
<dbReference type="RefSeq" id="WP_095498113.1">
    <property type="nucleotide sequence ID" value="NZ_BSPO01000001.1"/>
</dbReference>
<feature type="domain" description="Outer membrane lipoprotein BamD-like" evidence="8">
    <location>
        <begin position="33"/>
        <end position="237"/>
    </location>
</feature>
<dbReference type="InterPro" id="IPR039565">
    <property type="entry name" value="BamD-like"/>
</dbReference>
<evidence type="ECO:0000313" key="10">
    <source>
        <dbReference type="Proteomes" id="UP001157439"/>
    </source>
</evidence>
<organism evidence="9 10">
    <name type="scientific">Paraferrimonas haliotis</name>
    <dbReference type="NCBI Taxonomy" id="2013866"/>
    <lineage>
        <taxon>Bacteria</taxon>
        <taxon>Pseudomonadati</taxon>
        <taxon>Pseudomonadota</taxon>
        <taxon>Gammaproteobacteria</taxon>
        <taxon>Alteromonadales</taxon>
        <taxon>Ferrimonadaceae</taxon>
        <taxon>Paraferrimonas</taxon>
    </lineage>
</organism>
<evidence type="ECO:0000256" key="3">
    <source>
        <dbReference type="ARBA" id="ARBA00023139"/>
    </source>
</evidence>
<proteinExistence type="inferred from homology"/>
<reference evidence="9 10" key="1">
    <citation type="journal article" date="2014" name="Int. J. Syst. Evol. Microbiol.">
        <title>Complete genome sequence of Corynebacterium casei LMG S-19264T (=DSM 44701T), isolated from a smear-ripened cheese.</title>
        <authorList>
            <consortium name="US DOE Joint Genome Institute (JGI-PGF)"/>
            <person name="Walter F."/>
            <person name="Albersmeier A."/>
            <person name="Kalinowski J."/>
            <person name="Ruckert C."/>
        </authorList>
    </citation>
    <scope>NUCLEOTIDE SEQUENCE [LARGE SCALE GENOMIC DNA]</scope>
    <source>
        <strain evidence="9 10">NBRC 112785</strain>
    </source>
</reference>
<dbReference type="PANTHER" id="PTHR37423">
    <property type="entry name" value="SOLUBLE LYTIC MUREIN TRANSGLYCOSYLASE-RELATED"/>
    <property type="match status" value="1"/>
</dbReference>
<dbReference type="InterPro" id="IPR011990">
    <property type="entry name" value="TPR-like_helical_dom_sf"/>
</dbReference>
<evidence type="ECO:0000256" key="5">
    <source>
        <dbReference type="ARBA" id="ARBA00023288"/>
    </source>
</evidence>
<protein>
    <recommendedName>
        <fullName evidence="6">Outer membrane protein assembly factor BamD</fullName>
    </recommendedName>
</protein>
<dbReference type="PANTHER" id="PTHR37423:SF1">
    <property type="entry name" value="OUTER MEMBRANE PROTEIN ASSEMBLY FACTOR BAMD"/>
    <property type="match status" value="1"/>
</dbReference>
<sequence>MTKLLKVTAISLMVMLFSGCSSTDSAEEEIAKQSANALYKQARTSMELGNFTKSVQLLSALDSRYPFGPHKTQVQLDMIFAYYKLDDSANAIANIDRFMRLNPTHPSIDYVQYMRGLVNMQQDSYMFHDMLNIDRTDRDPQNAINAFRDFEKLIKAHPDSRYANDARQRMVELKNRLARYSIQVAEYYMKMDAFSAAVNRAQMVLEKYPGTDSAERALEIMIEGYGELGQTVLQQNAQTVYNANFGNN</sequence>
<dbReference type="EMBL" id="BSPO01000001">
    <property type="protein sequence ID" value="GLS82568.1"/>
    <property type="molecule type" value="Genomic_DNA"/>
</dbReference>
<evidence type="ECO:0000256" key="7">
    <source>
        <dbReference type="SAM" id="SignalP"/>
    </source>
</evidence>
<dbReference type="Gene3D" id="1.25.40.10">
    <property type="entry name" value="Tetratricopeptide repeat domain"/>
    <property type="match status" value="1"/>
</dbReference>
<dbReference type="Pfam" id="PF13525">
    <property type="entry name" value="YfiO"/>
    <property type="match status" value="1"/>
</dbReference>
<name>A0AA37TMS8_9GAMM</name>
<feature type="chain" id="PRO_5041364555" description="Outer membrane protein assembly factor BamD" evidence="7">
    <location>
        <begin position="27"/>
        <end position="248"/>
    </location>
</feature>
<evidence type="ECO:0000256" key="1">
    <source>
        <dbReference type="ARBA" id="ARBA00022729"/>
    </source>
</evidence>
<feature type="signal peptide" evidence="7">
    <location>
        <begin position="1"/>
        <end position="26"/>
    </location>
</feature>
<comment type="caution">
    <text evidence="9">The sequence shown here is derived from an EMBL/GenBank/DDBJ whole genome shotgun (WGS) entry which is preliminary data.</text>
</comment>
<accession>A0AA37TMS8</accession>
<comment type="subcellular location">
    <subcellularLocation>
        <location evidence="6">Cell outer membrane</location>
        <topology evidence="6">Lipid-anchor</topology>
    </subcellularLocation>
</comment>
<dbReference type="HAMAP" id="MF_00922">
    <property type="entry name" value="OM_assembly_BamD"/>
    <property type="match status" value="1"/>
</dbReference>